<feature type="binding site" evidence="4">
    <location>
        <position position="253"/>
    </location>
    <ligand>
        <name>pyridoxal 5'-phosphate</name>
        <dbReference type="ChEBI" id="CHEBI:597326"/>
    </ligand>
</feature>
<comment type="cofactor">
    <cofactor evidence="4 6">
        <name>pyridoxal 5'-phosphate</name>
        <dbReference type="ChEBI" id="CHEBI:597326"/>
    </cofactor>
</comment>
<feature type="binding site" evidence="4">
    <location>
        <position position="100"/>
    </location>
    <ligand>
        <name>pyridoxal 5'-phosphate</name>
        <dbReference type="ChEBI" id="CHEBI:597326"/>
    </ligand>
</feature>
<evidence type="ECO:0000256" key="5">
    <source>
        <dbReference type="NCBIfam" id="TIGR01814"/>
    </source>
</evidence>
<gene>
    <name evidence="4 7" type="primary">kynU</name>
    <name evidence="7" type="ORF">GCM10010406_20020</name>
</gene>
<feature type="binding site" evidence="4">
    <location>
        <position position="198"/>
    </location>
    <ligand>
        <name>pyridoxal 5'-phosphate</name>
        <dbReference type="ChEBI" id="CHEBI:597326"/>
    </ligand>
</feature>
<dbReference type="HAMAP" id="MF_01970">
    <property type="entry name" value="Kynureninase"/>
    <property type="match status" value="1"/>
</dbReference>
<dbReference type="InterPro" id="IPR015422">
    <property type="entry name" value="PyrdxlP-dep_Trfase_small"/>
</dbReference>
<dbReference type="EC" id="3.7.1.3" evidence="4 5"/>
<evidence type="ECO:0000256" key="1">
    <source>
        <dbReference type="ARBA" id="ARBA00022642"/>
    </source>
</evidence>
<dbReference type="EMBL" id="BAAATA010000008">
    <property type="protein sequence ID" value="GAA2483704.1"/>
    <property type="molecule type" value="Genomic_DNA"/>
</dbReference>
<comment type="similarity">
    <text evidence="4 6">Belongs to the kynureninase family.</text>
</comment>
<protein>
    <recommendedName>
        <fullName evidence="4 5">Kynureninase</fullName>
        <ecNumber evidence="4 5">3.7.1.3</ecNumber>
    </recommendedName>
    <alternativeName>
        <fullName evidence="4">L-kynurenine hydrolase</fullName>
    </alternativeName>
</protein>
<feature type="binding site" evidence="4">
    <location>
        <position position="223"/>
    </location>
    <ligand>
        <name>pyridoxal 5'-phosphate</name>
        <dbReference type="ChEBI" id="CHEBI:597326"/>
    </ligand>
</feature>
<comment type="caution">
    <text evidence="7">The sequence shown here is derived from an EMBL/GenBank/DDBJ whole genome shotgun (WGS) entry which is preliminary data.</text>
</comment>
<feature type="binding site" evidence="4">
    <location>
        <position position="101"/>
    </location>
    <ligand>
        <name>pyridoxal 5'-phosphate</name>
        <dbReference type="ChEBI" id="CHEBI:597326"/>
    </ligand>
</feature>
<dbReference type="Proteomes" id="UP001501358">
    <property type="component" value="Unassembled WGS sequence"/>
</dbReference>
<keyword evidence="8" id="KW-1185">Reference proteome</keyword>
<feature type="binding site" evidence="4">
    <location>
        <begin position="129"/>
        <end position="132"/>
    </location>
    <ligand>
        <name>pyridoxal 5'-phosphate</name>
        <dbReference type="ChEBI" id="CHEBI:597326"/>
    </ligand>
</feature>
<evidence type="ECO:0000256" key="2">
    <source>
        <dbReference type="ARBA" id="ARBA00022801"/>
    </source>
</evidence>
<dbReference type="PIRSF" id="PIRSF038800">
    <property type="entry name" value="KYNU"/>
    <property type="match status" value="1"/>
</dbReference>
<evidence type="ECO:0000256" key="6">
    <source>
        <dbReference type="PIRNR" id="PIRNR038800"/>
    </source>
</evidence>
<keyword evidence="3 4" id="KW-0663">Pyridoxal phosphate</keyword>
<comment type="pathway">
    <text evidence="4 6">Amino-acid degradation; L-kynurenine degradation; L-alanine and anthranilate from L-kynurenine: step 1/1.</text>
</comment>
<dbReference type="PANTHER" id="PTHR14084:SF0">
    <property type="entry name" value="KYNURENINASE"/>
    <property type="match status" value="1"/>
</dbReference>
<dbReference type="InterPro" id="IPR010111">
    <property type="entry name" value="Kynureninase"/>
</dbReference>
<comment type="caution">
    <text evidence="4">Lacks conserved residue(s) required for the propagation of feature annotation.</text>
</comment>
<dbReference type="Gene3D" id="3.90.1150.10">
    <property type="entry name" value="Aspartate Aminotransferase, domain 1"/>
    <property type="match status" value="1"/>
</dbReference>
<dbReference type="Pfam" id="PF22580">
    <property type="entry name" value="KYNU_C"/>
    <property type="match status" value="1"/>
</dbReference>
<dbReference type="NCBIfam" id="TIGR01814">
    <property type="entry name" value="kynureninase"/>
    <property type="match status" value="1"/>
</dbReference>
<evidence type="ECO:0000256" key="4">
    <source>
        <dbReference type="HAMAP-Rule" id="MF_01970"/>
    </source>
</evidence>
<reference evidence="7 8" key="1">
    <citation type="journal article" date="2019" name="Int. J. Syst. Evol. Microbiol.">
        <title>The Global Catalogue of Microorganisms (GCM) 10K type strain sequencing project: providing services to taxonomists for standard genome sequencing and annotation.</title>
        <authorList>
            <consortium name="The Broad Institute Genomics Platform"/>
            <consortium name="The Broad Institute Genome Sequencing Center for Infectious Disease"/>
            <person name="Wu L."/>
            <person name="Ma J."/>
        </authorList>
    </citation>
    <scope>NUCLEOTIDE SEQUENCE [LARGE SCALE GENOMIC DNA]</scope>
    <source>
        <strain evidence="7 8">JCM 6307</strain>
    </source>
</reference>
<dbReference type="InterPro" id="IPR015421">
    <property type="entry name" value="PyrdxlP-dep_Trfase_major"/>
</dbReference>
<comment type="subunit">
    <text evidence="4 6">Homodimer.</text>
</comment>
<dbReference type="PANTHER" id="PTHR14084">
    <property type="entry name" value="KYNURENINASE"/>
    <property type="match status" value="1"/>
</dbReference>
<feature type="binding site" evidence="4">
    <location>
        <position position="201"/>
    </location>
    <ligand>
        <name>pyridoxal 5'-phosphate</name>
        <dbReference type="ChEBI" id="CHEBI:597326"/>
    </ligand>
</feature>
<dbReference type="InterPro" id="IPR015424">
    <property type="entry name" value="PyrdxlP-dep_Trfase"/>
</dbReference>
<feature type="modified residue" description="N6-(pyridoxal phosphate)lysine" evidence="4">
    <location>
        <position position="224"/>
    </location>
</feature>
<organism evidence="7 8">
    <name type="scientific">Streptomyces thermolineatus</name>
    <dbReference type="NCBI Taxonomy" id="44033"/>
    <lineage>
        <taxon>Bacteria</taxon>
        <taxon>Bacillati</taxon>
        <taxon>Actinomycetota</taxon>
        <taxon>Actinomycetes</taxon>
        <taxon>Kitasatosporales</taxon>
        <taxon>Streptomycetaceae</taxon>
        <taxon>Streptomyces</taxon>
    </lineage>
</organism>
<proteinExistence type="inferred from homology"/>
<sequence>MDLHEELLEHAAKLDAADPLARMREEFDLPAGTVYLDGNSLGAPPRRVAGRMAQVVGQQWGGRLIRSWSEGWWTAPERVGERIAPLVGAAPGQVVVADSTSVNIFKALTAAVRTAPPGRREIVVDADTFPTDGYIAASVAELTGAVLRPVPVDALESALGDRTAVVLLNHVDYRTGRMHDMAGTTALVHAAGARVVWDLCHSVGVLPIELDALGVDAAVGCTYKFLNGGPGAPAFLYVPSRLQDSFDQPLSGWGGHREPFAMEPGYRPAPGIARARCGTPDILSLLALEAALEVWEGVDLAEVRAKGLSLTGFFAACVARLLPPGTVEVITPMDGPRGHQVSLRHDRAEAVMAELVGREVIGDFRTPDVLRFGFAPLYNSHADAARAALALADVLGAPPAGRA</sequence>
<accession>A0ABN3LG79</accession>
<evidence type="ECO:0000256" key="3">
    <source>
        <dbReference type="ARBA" id="ARBA00022898"/>
    </source>
</evidence>
<feature type="binding site" evidence="4">
    <location>
        <position position="279"/>
    </location>
    <ligand>
        <name>pyridoxal 5'-phosphate</name>
        <dbReference type="ChEBI" id="CHEBI:597326"/>
    </ligand>
</feature>
<dbReference type="Gene3D" id="3.40.640.10">
    <property type="entry name" value="Type I PLP-dependent aspartate aminotransferase-like (Major domain)"/>
    <property type="match status" value="1"/>
</dbReference>
<comment type="pathway">
    <text evidence="4 6">Cofactor biosynthesis; NAD(+) biosynthesis; quinolinate from L-kynurenine: step 2/3.</text>
</comment>
<name>A0ABN3LG79_9ACTN</name>
<dbReference type="SUPFAM" id="SSF53383">
    <property type="entry name" value="PLP-dependent transferases"/>
    <property type="match status" value="1"/>
</dbReference>
<evidence type="ECO:0000313" key="7">
    <source>
        <dbReference type="EMBL" id="GAA2483704.1"/>
    </source>
</evidence>
<evidence type="ECO:0000313" key="8">
    <source>
        <dbReference type="Proteomes" id="UP001501358"/>
    </source>
</evidence>
<comment type="function">
    <text evidence="4 6">Catalyzes the cleavage of L-kynurenine (L-Kyn) and L-3-hydroxykynurenine (L-3OHKyn) into anthranilic acid (AA) and 3-hydroxyanthranilic acid (3-OHAA), respectively.</text>
</comment>
<dbReference type="RefSeq" id="WP_344382787.1">
    <property type="nucleotide sequence ID" value="NZ_BAAATA010000008.1"/>
</dbReference>
<comment type="catalytic activity">
    <reaction evidence="4 6">
        <text>L-kynurenine + H2O = anthranilate + L-alanine + H(+)</text>
        <dbReference type="Rhea" id="RHEA:16813"/>
        <dbReference type="ChEBI" id="CHEBI:15377"/>
        <dbReference type="ChEBI" id="CHEBI:15378"/>
        <dbReference type="ChEBI" id="CHEBI:16567"/>
        <dbReference type="ChEBI" id="CHEBI:57959"/>
        <dbReference type="ChEBI" id="CHEBI:57972"/>
        <dbReference type="EC" id="3.7.1.3"/>
    </reaction>
</comment>
<keyword evidence="2 4" id="KW-0378">Hydrolase</keyword>
<comment type="catalytic activity">
    <reaction evidence="6">
        <text>3-hydroxy-L-kynurenine + H2O = 3-hydroxyanthranilate + L-alanine + H(+)</text>
        <dbReference type="Rhea" id="RHEA:25143"/>
        <dbReference type="ChEBI" id="CHEBI:15377"/>
        <dbReference type="ChEBI" id="CHEBI:15378"/>
        <dbReference type="ChEBI" id="CHEBI:36559"/>
        <dbReference type="ChEBI" id="CHEBI:57972"/>
        <dbReference type="ChEBI" id="CHEBI:58125"/>
        <dbReference type="EC" id="3.7.1.3"/>
    </reaction>
</comment>
<keyword evidence="1 4" id="KW-0662">Pyridine nucleotide biosynthesis</keyword>